<feature type="non-terminal residue" evidence="6">
    <location>
        <position position="984"/>
    </location>
</feature>
<keyword evidence="1" id="KW-1188">Viral release from host cell</keyword>
<keyword evidence="2" id="KW-0175">Coiled coil</keyword>
<evidence type="ECO:0000256" key="4">
    <source>
        <dbReference type="SAM" id="Phobius"/>
    </source>
</evidence>
<protein>
    <recommendedName>
        <fullName evidence="5">Phage tail tape measure protein domain-containing protein</fullName>
    </recommendedName>
</protein>
<proteinExistence type="predicted"/>
<organism evidence="6">
    <name type="scientific">termite gut metagenome</name>
    <dbReference type="NCBI Taxonomy" id="433724"/>
    <lineage>
        <taxon>unclassified sequences</taxon>
        <taxon>metagenomes</taxon>
        <taxon>organismal metagenomes</taxon>
    </lineage>
</organism>
<evidence type="ECO:0000256" key="1">
    <source>
        <dbReference type="ARBA" id="ARBA00022612"/>
    </source>
</evidence>
<keyword evidence="4" id="KW-1133">Transmembrane helix</keyword>
<evidence type="ECO:0000313" key="6">
    <source>
        <dbReference type="EMBL" id="KAA6322243.1"/>
    </source>
</evidence>
<evidence type="ECO:0000256" key="3">
    <source>
        <dbReference type="SAM" id="MobiDB-lite"/>
    </source>
</evidence>
<dbReference type="NCBIfam" id="TIGR01760">
    <property type="entry name" value="tape_meas_TP901"/>
    <property type="match status" value="1"/>
</dbReference>
<feature type="transmembrane region" description="Helical" evidence="4">
    <location>
        <begin position="486"/>
        <end position="509"/>
    </location>
</feature>
<feature type="coiled-coil region" evidence="2">
    <location>
        <begin position="893"/>
        <end position="958"/>
    </location>
</feature>
<feature type="non-terminal residue" evidence="6">
    <location>
        <position position="1"/>
    </location>
</feature>
<feature type="compositionally biased region" description="Basic and acidic residues" evidence="3">
    <location>
        <begin position="796"/>
        <end position="830"/>
    </location>
</feature>
<feature type="transmembrane region" description="Helical" evidence="4">
    <location>
        <begin position="423"/>
        <end position="442"/>
    </location>
</feature>
<dbReference type="AlphaFoldDB" id="A0A5J4QNJ7"/>
<dbReference type="InterPro" id="IPR010090">
    <property type="entry name" value="Phage_tape_meas"/>
</dbReference>
<feature type="domain" description="Phage tail tape measure protein" evidence="5">
    <location>
        <begin position="145"/>
        <end position="331"/>
    </location>
</feature>
<dbReference type="PANTHER" id="PTHR37813:SF1">
    <property type="entry name" value="FELS-2 PROPHAGE PROTEIN"/>
    <property type="match status" value="1"/>
</dbReference>
<feature type="region of interest" description="Disordered" evidence="3">
    <location>
        <begin position="796"/>
        <end position="833"/>
    </location>
</feature>
<reference evidence="6" key="1">
    <citation type="submission" date="2019-03" db="EMBL/GenBank/DDBJ databases">
        <title>Single cell metagenomics reveals metabolic interactions within the superorganism composed of flagellate Streblomastix strix and complex community of Bacteroidetes bacteria on its surface.</title>
        <authorList>
            <person name="Treitli S.C."/>
            <person name="Kolisko M."/>
            <person name="Husnik F."/>
            <person name="Keeling P."/>
            <person name="Hampl V."/>
        </authorList>
    </citation>
    <scope>NUCLEOTIDE SEQUENCE</scope>
    <source>
        <strain evidence="6">STM</strain>
    </source>
</reference>
<keyword evidence="4" id="KW-0472">Membrane</keyword>
<dbReference type="Pfam" id="PF10145">
    <property type="entry name" value="PhageMin_Tail"/>
    <property type="match status" value="1"/>
</dbReference>
<keyword evidence="4" id="KW-0812">Transmembrane</keyword>
<evidence type="ECO:0000256" key="2">
    <source>
        <dbReference type="SAM" id="Coils"/>
    </source>
</evidence>
<comment type="caution">
    <text evidence="6">The sequence shown here is derived from an EMBL/GenBank/DDBJ whole genome shotgun (WGS) entry which is preliminary data.</text>
</comment>
<sequence length="984" mass="110390">TQEWIEKNNELQRLKTEYDKLFEGIGLGSLSLKELRNRQMELNAILRQIPADSPLYAQYKKQLGEINERLKELRGNAEETQSSLSEFADGLNKYAGVVAGAIATITGVTMAARKCVDDFAQLEEAEAGVMKYTGMTREEVKGLNEEFKRMDTRTSRERLNELAADAGRLGIQGKQDILDFVDAANVINVALGEDLGEDAVKNIGKLAQMFGDDKTMGLRGAMLATGSAINEVAQNSSASEKYLVDFTARIAGTGKQAGISQAQIMGFASTLDQDMQQVEMSATALQTVIMKVYQEPAKFAKYAGRDVKEFTDMLKTDANGAILQLLENIKQAGGLSETAPLFKEMKLDGGRAAGVLNTLAANVDKIRTEQERATQAYKEGTSVQKEYELQNNTLQGTIDKAKKKFQEVTYELGEKLSPHMGRLISTTGTLVGVLSTLIGFFIKHSNAIVALVTVIGAYILISKAQIAEEKLKFFWQEKVLVSLKRLYATMLAHPYAVVVAAVVLLIAHLRDMNNEISESERIEKSLTGIRNAATESLRAESGEVRQLLKIARDENISKNEREAAIKRLNALSPEYLGNLTLEKINTEEATRAVNSYVDSLIILEEIKQAQNKINDLNTKRDNILENGVDNSFFTDVEAGAANMLNKFKTSLGLATDAWADEVLSGYVNAGVVQMRTIETEIEAINKHIEKSREKLIKIQVQQDEKNKNKDGNNPVGDEDFKLLEDKLKNAMYARQALEKQKYLETKDAETYNAELYKIDMDFLYSKKKLLENHKKDTGEIQNQIYDKMISEANRLDKEKKDAEKKAEEDRKKADKDKQDAEKKAKEDNLKALDSSYEADQASLKEAYLSGDIKREEDYHKRMLELELDYLESRKQMLLSQGEDTAKVEDKIADKRLSELKKIKDKERKELENEMSSTNDNKVKLDINQKMYDLDLISYEEYEKKKIALTKAYEKQREDTVKAAFNTIGNAAGAIHEVVNAMMNQ</sequence>
<name>A0A5J4QNJ7_9ZZZZ</name>
<gene>
    <name evidence="6" type="ORF">EZS27_028194</name>
</gene>
<dbReference type="EMBL" id="SNRY01003096">
    <property type="protein sequence ID" value="KAA6322243.1"/>
    <property type="molecule type" value="Genomic_DNA"/>
</dbReference>
<dbReference type="PANTHER" id="PTHR37813">
    <property type="entry name" value="FELS-2 PROPHAGE PROTEIN"/>
    <property type="match status" value="1"/>
</dbReference>
<feature type="coiled-coil region" evidence="2">
    <location>
        <begin position="56"/>
        <end position="83"/>
    </location>
</feature>
<accession>A0A5J4QNJ7</accession>
<evidence type="ECO:0000259" key="5">
    <source>
        <dbReference type="Pfam" id="PF10145"/>
    </source>
</evidence>
<feature type="coiled-coil region" evidence="2">
    <location>
        <begin position="599"/>
        <end position="626"/>
    </location>
</feature>
<feature type="transmembrane region" description="Helical" evidence="4">
    <location>
        <begin position="448"/>
        <end position="466"/>
    </location>
</feature>